<dbReference type="SUPFAM" id="SSF46785">
    <property type="entry name" value="Winged helix' DNA-binding domain"/>
    <property type="match status" value="1"/>
</dbReference>
<dbReference type="CDD" id="cd00038">
    <property type="entry name" value="CAP_ED"/>
    <property type="match status" value="1"/>
</dbReference>
<dbReference type="KEGG" id="vab:WPS_05060"/>
<dbReference type="Gene3D" id="2.60.120.10">
    <property type="entry name" value="Jelly Rolls"/>
    <property type="match status" value="1"/>
</dbReference>
<evidence type="ECO:0000313" key="7">
    <source>
        <dbReference type="Proteomes" id="UP001317532"/>
    </source>
</evidence>
<dbReference type="PANTHER" id="PTHR24567">
    <property type="entry name" value="CRP FAMILY TRANSCRIPTIONAL REGULATORY PROTEIN"/>
    <property type="match status" value="1"/>
</dbReference>
<evidence type="ECO:0000259" key="4">
    <source>
        <dbReference type="PROSITE" id="PS50042"/>
    </source>
</evidence>
<gene>
    <name evidence="6" type="ORF">WPS_05060</name>
</gene>
<dbReference type="InterPro" id="IPR014710">
    <property type="entry name" value="RmlC-like_jellyroll"/>
</dbReference>
<dbReference type="SMART" id="SM00419">
    <property type="entry name" value="HTH_CRP"/>
    <property type="match status" value="1"/>
</dbReference>
<dbReference type="InterPro" id="IPR018490">
    <property type="entry name" value="cNMP-bd_dom_sf"/>
</dbReference>
<feature type="domain" description="HTH crp-type" evidence="5">
    <location>
        <begin position="169"/>
        <end position="242"/>
    </location>
</feature>
<dbReference type="InterPro" id="IPR036390">
    <property type="entry name" value="WH_DNA-bd_sf"/>
</dbReference>
<dbReference type="InterPro" id="IPR012318">
    <property type="entry name" value="HTH_CRP"/>
</dbReference>
<name>A0AAN1XUE5_UNVUL</name>
<accession>A0AAN1XUE5</accession>
<keyword evidence="2" id="KW-0238">DNA-binding</keyword>
<dbReference type="PROSITE" id="PS51063">
    <property type="entry name" value="HTH_CRP_2"/>
    <property type="match status" value="1"/>
</dbReference>
<dbReference type="Proteomes" id="UP001317532">
    <property type="component" value="Chromosome"/>
</dbReference>
<protein>
    <submittedName>
        <fullName evidence="6">Transcriptional regulator</fullName>
    </submittedName>
</protein>
<dbReference type="PROSITE" id="PS50042">
    <property type="entry name" value="CNMP_BINDING_3"/>
    <property type="match status" value="1"/>
</dbReference>
<dbReference type="InterPro" id="IPR000595">
    <property type="entry name" value="cNMP-bd_dom"/>
</dbReference>
<dbReference type="AlphaFoldDB" id="A0AAN1XUE5"/>
<organism evidence="6 7">
    <name type="scientific">Vulcanimicrobium alpinum</name>
    <dbReference type="NCBI Taxonomy" id="3016050"/>
    <lineage>
        <taxon>Bacteria</taxon>
        <taxon>Bacillati</taxon>
        <taxon>Vulcanimicrobiota</taxon>
        <taxon>Vulcanimicrobiia</taxon>
        <taxon>Vulcanimicrobiales</taxon>
        <taxon>Vulcanimicrobiaceae</taxon>
        <taxon>Vulcanimicrobium</taxon>
    </lineage>
</organism>
<dbReference type="InterPro" id="IPR036388">
    <property type="entry name" value="WH-like_DNA-bd_sf"/>
</dbReference>
<proteinExistence type="predicted"/>
<reference evidence="6 7" key="1">
    <citation type="journal article" date="2022" name="ISME Commun">
        <title>Vulcanimicrobium alpinus gen. nov. sp. nov., the first cultivated representative of the candidate phylum 'Eremiobacterota', is a metabolically versatile aerobic anoxygenic phototroph.</title>
        <authorList>
            <person name="Yabe S."/>
            <person name="Muto K."/>
            <person name="Abe K."/>
            <person name="Yokota A."/>
            <person name="Staudigel H."/>
            <person name="Tebo B.M."/>
        </authorList>
    </citation>
    <scope>NUCLEOTIDE SEQUENCE [LARGE SCALE GENOMIC DNA]</scope>
    <source>
        <strain evidence="6 7">WC8-2</strain>
    </source>
</reference>
<keyword evidence="7" id="KW-1185">Reference proteome</keyword>
<sequence>MSGLGAAIETLAALRKERPVDDDANKVWYLRQNRLFAEATEEGIVEHQHLFTMCEMSRGTLVFDVGNSERVIYFVKRGAVRIVRQTPDGKDVTVALLGPGDLFGEESLFDRKERTTHAVVVEDALLCTSRADDLFTLLSRDPALALNVAKVLSERLGDAQSTMEDLAYAKVGDRIEHVLRRLATEHGVPIKGGLRIDVRLTHADIASLVGSTRETVSVEIGKLIDAGRLSLDGRSFVIPREMLS</sequence>
<dbReference type="SMART" id="SM00100">
    <property type="entry name" value="cNMP"/>
    <property type="match status" value="1"/>
</dbReference>
<feature type="domain" description="Cyclic nucleotide-binding" evidence="4">
    <location>
        <begin position="35"/>
        <end position="123"/>
    </location>
</feature>
<evidence type="ECO:0000256" key="2">
    <source>
        <dbReference type="ARBA" id="ARBA00023125"/>
    </source>
</evidence>
<dbReference type="GO" id="GO:0003700">
    <property type="term" value="F:DNA-binding transcription factor activity"/>
    <property type="evidence" value="ECO:0007669"/>
    <property type="project" value="TreeGrafter"/>
</dbReference>
<evidence type="ECO:0000256" key="3">
    <source>
        <dbReference type="ARBA" id="ARBA00023163"/>
    </source>
</evidence>
<dbReference type="Pfam" id="PF00027">
    <property type="entry name" value="cNMP_binding"/>
    <property type="match status" value="1"/>
</dbReference>
<dbReference type="InterPro" id="IPR050397">
    <property type="entry name" value="Env_Response_Regulators"/>
</dbReference>
<keyword evidence="3" id="KW-0804">Transcription</keyword>
<evidence type="ECO:0000256" key="1">
    <source>
        <dbReference type="ARBA" id="ARBA00023015"/>
    </source>
</evidence>
<dbReference type="GO" id="GO:0003677">
    <property type="term" value="F:DNA binding"/>
    <property type="evidence" value="ECO:0007669"/>
    <property type="project" value="UniProtKB-KW"/>
</dbReference>
<evidence type="ECO:0000313" key="6">
    <source>
        <dbReference type="EMBL" id="BDE05230.1"/>
    </source>
</evidence>
<dbReference type="Pfam" id="PF13545">
    <property type="entry name" value="HTH_Crp_2"/>
    <property type="match status" value="1"/>
</dbReference>
<dbReference type="SUPFAM" id="SSF51206">
    <property type="entry name" value="cAMP-binding domain-like"/>
    <property type="match status" value="1"/>
</dbReference>
<dbReference type="EMBL" id="AP025523">
    <property type="protein sequence ID" value="BDE05230.1"/>
    <property type="molecule type" value="Genomic_DNA"/>
</dbReference>
<evidence type="ECO:0000259" key="5">
    <source>
        <dbReference type="PROSITE" id="PS51063"/>
    </source>
</evidence>
<dbReference type="PANTHER" id="PTHR24567:SF74">
    <property type="entry name" value="HTH-TYPE TRANSCRIPTIONAL REGULATOR ARCR"/>
    <property type="match status" value="1"/>
</dbReference>
<keyword evidence="1" id="KW-0805">Transcription regulation</keyword>
<dbReference type="RefSeq" id="WP_317996290.1">
    <property type="nucleotide sequence ID" value="NZ_AP025523.1"/>
</dbReference>
<dbReference type="GO" id="GO:0005829">
    <property type="term" value="C:cytosol"/>
    <property type="evidence" value="ECO:0007669"/>
    <property type="project" value="TreeGrafter"/>
</dbReference>
<dbReference type="Gene3D" id="1.10.10.10">
    <property type="entry name" value="Winged helix-like DNA-binding domain superfamily/Winged helix DNA-binding domain"/>
    <property type="match status" value="1"/>
</dbReference>